<feature type="transmembrane region" description="Helical" evidence="2">
    <location>
        <begin position="300"/>
        <end position="323"/>
    </location>
</feature>
<evidence type="ECO:0000256" key="1">
    <source>
        <dbReference type="SAM" id="MobiDB-lite"/>
    </source>
</evidence>
<dbReference type="SUPFAM" id="SSF82866">
    <property type="entry name" value="Multidrug efflux transporter AcrB transmembrane domain"/>
    <property type="match status" value="1"/>
</dbReference>
<evidence type="ECO:0000313" key="4">
    <source>
        <dbReference type="WBParaSite" id="PSAMB.scaffold271size59940.g4255.t1"/>
    </source>
</evidence>
<dbReference type="GO" id="GO:0018996">
    <property type="term" value="P:molting cycle, collagen and cuticulin-based cuticle"/>
    <property type="evidence" value="ECO:0007669"/>
    <property type="project" value="TreeGrafter"/>
</dbReference>
<feature type="transmembrane region" description="Helical" evidence="2">
    <location>
        <begin position="200"/>
        <end position="220"/>
    </location>
</feature>
<evidence type="ECO:0000256" key="2">
    <source>
        <dbReference type="SAM" id="Phobius"/>
    </source>
</evidence>
<dbReference type="InterPro" id="IPR001036">
    <property type="entry name" value="Acrflvin-R"/>
</dbReference>
<organism evidence="3 4">
    <name type="scientific">Plectus sambesii</name>
    <dbReference type="NCBI Taxonomy" id="2011161"/>
    <lineage>
        <taxon>Eukaryota</taxon>
        <taxon>Metazoa</taxon>
        <taxon>Ecdysozoa</taxon>
        <taxon>Nematoda</taxon>
        <taxon>Chromadorea</taxon>
        <taxon>Plectida</taxon>
        <taxon>Plectina</taxon>
        <taxon>Plectoidea</taxon>
        <taxon>Plectidae</taxon>
        <taxon>Plectus</taxon>
    </lineage>
</organism>
<dbReference type="AlphaFoldDB" id="A0A914VWN2"/>
<dbReference type="PANTHER" id="PTHR10796:SF96">
    <property type="entry name" value="PATCHED-RELATED PROTEIN 9"/>
    <property type="match status" value="1"/>
</dbReference>
<dbReference type="WBParaSite" id="PSAMB.scaffold271size59940.g4255.t1">
    <property type="protein sequence ID" value="PSAMB.scaffold271size59940.g4255.t1"/>
    <property type="gene ID" value="PSAMB.scaffold271size59940.g4255"/>
</dbReference>
<keyword evidence="2" id="KW-0812">Transmembrane</keyword>
<dbReference type="GO" id="GO:0006897">
    <property type="term" value="P:endocytosis"/>
    <property type="evidence" value="ECO:0007669"/>
    <property type="project" value="TreeGrafter"/>
</dbReference>
<dbReference type="PANTHER" id="PTHR10796">
    <property type="entry name" value="PATCHED-RELATED"/>
    <property type="match status" value="1"/>
</dbReference>
<dbReference type="GO" id="GO:0005886">
    <property type="term" value="C:plasma membrane"/>
    <property type="evidence" value="ECO:0007669"/>
    <property type="project" value="TreeGrafter"/>
</dbReference>
<dbReference type="Gene3D" id="1.20.1640.10">
    <property type="entry name" value="Multidrug efflux transporter AcrB transmembrane domain"/>
    <property type="match status" value="1"/>
</dbReference>
<feature type="compositionally biased region" description="Low complexity" evidence="1">
    <location>
        <begin position="449"/>
        <end position="465"/>
    </location>
</feature>
<dbReference type="InterPro" id="IPR051697">
    <property type="entry name" value="Patched_domain-protein"/>
</dbReference>
<accession>A0A914VWN2</accession>
<keyword evidence="3" id="KW-1185">Reference proteome</keyword>
<feature type="compositionally biased region" description="Basic residues" evidence="1">
    <location>
        <begin position="409"/>
        <end position="426"/>
    </location>
</feature>
<name>A0A914VWN2_9BILA</name>
<evidence type="ECO:0000313" key="3">
    <source>
        <dbReference type="Proteomes" id="UP000887566"/>
    </source>
</evidence>
<feature type="transmembrane region" description="Helical" evidence="2">
    <location>
        <begin position="226"/>
        <end position="251"/>
    </location>
</feature>
<feature type="compositionally biased region" description="Low complexity" evidence="1">
    <location>
        <begin position="541"/>
        <end position="559"/>
    </location>
</feature>
<feature type="region of interest" description="Disordered" evidence="1">
    <location>
        <begin position="373"/>
        <end position="476"/>
    </location>
</feature>
<dbReference type="GO" id="GO:0030659">
    <property type="term" value="C:cytoplasmic vesicle membrane"/>
    <property type="evidence" value="ECO:0007669"/>
    <property type="project" value="TreeGrafter"/>
</dbReference>
<protein>
    <submittedName>
        <fullName evidence="4">Uncharacterized protein</fullName>
    </submittedName>
</protein>
<dbReference type="GO" id="GO:0022857">
    <property type="term" value="F:transmembrane transporter activity"/>
    <property type="evidence" value="ECO:0007669"/>
    <property type="project" value="InterPro"/>
</dbReference>
<proteinExistence type="predicted"/>
<dbReference type="PRINTS" id="PR00702">
    <property type="entry name" value="ACRIFLAVINRP"/>
</dbReference>
<feature type="region of interest" description="Disordered" evidence="1">
    <location>
        <begin position="541"/>
        <end position="605"/>
    </location>
</feature>
<sequence length="702" mass="78249">MDLKLLAPTDSYASLEWDAQERLYSDYGGYSFAVIEGTQVPYYDSAVARRLLSLYSELTHNDFAAPADFWLDDFVRIVDMAGDEQTFLGQLHIFLNMPQFSKYRSDIKFSLDDSTYGKISATKMLIRARNVGQNNRTHRAELLRAIFANYSFPGFVYDSSFLMVDQQRLTVENVIQDVGIAVVLMIFISLLFIPKLISSIWIGISILSINLGVVAGLTAWDTRLDIVAMITIVMSVGISVDYAAHVTYHFLVSRGEDHRLHRAFKFVGAPIAQSAISTVLGVITLAPVDAYIVRTFVKTVVLVVAVGVLHAVVFLPVFLSICVPADEYLESLNIYGERIGHYLTNQVPKYIEQIRNKRMHCYFDRQTIATQTRENCPSTAERAVERAGDRLAPPFTPLQINAPTEQGRPVHRRFGRRQHPQQRHKTSASQDLSGFLRYKTRQQKEDNDSSTSRSSSPASRSTGDSDYTEIMPSTPNRGVIAVNLNKAESEADTLSSSSSIKESEYGAKRVSSNSSEYPLISSLAMHRAPPSGRMLPTGVAAVHRSSARSAAYRQSQRPSQKSRKLPQPPPHRRSVLPSQRLNTIIRQPPSHPPINESEYSCPPPPSEMVANVKRSLGVPGTQTIAIMVQQSQLAVEASAFKQKRAVGRSFSMDDVESIVTAYSDAFGVIRGADRTRTELSTFKRADDNHLAKSIRRQTADKF</sequence>
<reference evidence="4" key="1">
    <citation type="submission" date="2022-11" db="UniProtKB">
        <authorList>
            <consortium name="WormBaseParasite"/>
        </authorList>
    </citation>
    <scope>IDENTIFICATION</scope>
</reference>
<feature type="transmembrane region" description="Helical" evidence="2">
    <location>
        <begin position="263"/>
        <end position="288"/>
    </location>
</feature>
<keyword evidence="2" id="KW-0472">Membrane</keyword>
<keyword evidence="2" id="KW-1133">Transmembrane helix</keyword>
<feature type="compositionally biased region" description="Polar residues" evidence="1">
    <location>
        <begin position="576"/>
        <end position="585"/>
    </location>
</feature>
<feature type="region of interest" description="Disordered" evidence="1">
    <location>
        <begin position="488"/>
        <end position="514"/>
    </location>
</feature>
<dbReference type="Proteomes" id="UP000887566">
    <property type="component" value="Unplaced"/>
</dbReference>
<feature type="transmembrane region" description="Helical" evidence="2">
    <location>
        <begin position="174"/>
        <end position="193"/>
    </location>
</feature>
<feature type="compositionally biased region" description="Basic residues" evidence="1">
    <location>
        <begin position="560"/>
        <end position="574"/>
    </location>
</feature>